<dbReference type="RefSeq" id="WP_126688952.1">
    <property type="nucleotide sequence ID" value="NZ_CP104758.1"/>
</dbReference>
<protein>
    <submittedName>
        <fullName evidence="6">NAD-dependent succinate-semialdehyde dehydrogenase</fullName>
    </submittedName>
</protein>
<dbReference type="GO" id="GO:0004777">
    <property type="term" value="F:succinate-semialdehyde dehydrogenase (NAD+) activity"/>
    <property type="evidence" value="ECO:0007669"/>
    <property type="project" value="TreeGrafter"/>
</dbReference>
<dbReference type="EMBL" id="CP104758">
    <property type="protein sequence ID" value="WBG92510.1"/>
    <property type="molecule type" value="Genomic_DNA"/>
</dbReference>
<gene>
    <name evidence="6" type="ORF">N5580_08340</name>
</gene>
<reference evidence="6 7" key="1">
    <citation type="journal article" date="2022" name="J Glob Antimicrob Resist">
        <title>First complete genome of a multidrug resistant strain of the novel human pathogen Kalamiella piersonii (GABEKP28) identified in human saliva.</title>
        <authorList>
            <person name="McDonagh F."/>
            <person name="Singh N.K."/>
            <person name="Venkateswaran K."/>
            <person name="Lonappan A.M."/>
            <person name="Hallahan B."/>
            <person name="Tuohy A."/>
            <person name="Burke L."/>
            <person name="Kovarova A."/>
            <person name="Miliotis G."/>
        </authorList>
    </citation>
    <scope>NUCLEOTIDE SEQUENCE [LARGE SCALE GENOMIC DNA]</scope>
    <source>
        <strain evidence="6 7">GABEKP28</strain>
    </source>
</reference>
<dbReference type="PROSITE" id="PS00070">
    <property type="entry name" value="ALDEHYDE_DEHYDR_CYS"/>
    <property type="match status" value="1"/>
</dbReference>
<organism evidence="6 7">
    <name type="scientific">Pantoea piersonii</name>
    <dbReference type="NCBI Taxonomy" id="2364647"/>
    <lineage>
        <taxon>Bacteria</taxon>
        <taxon>Pseudomonadati</taxon>
        <taxon>Pseudomonadota</taxon>
        <taxon>Gammaproteobacteria</taxon>
        <taxon>Enterobacterales</taxon>
        <taxon>Erwiniaceae</taxon>
        <taxon>Pantoea</taxon>
    </lineage>
</organism>
<dbReference type="InterPro" id="IPR010102">
    <property type="entry name" value="Succ_semiAld_DH"/>
</dbReference>
<dbReference type="KEGG" id="kpie:N5580_08340"/>
<evidence type="ECO:0000259" key="5">
    <source>
        <dbReference type="Pfam" id="PF00171"/>
    </source>
</evidence>
<feature type="active site" evidence="3">
    <location>
        <position position="255"/>
    </location>
</feature>
<dbReference type="InterPro" id="IPR015590">
    <property type="entry name" value="Aldehyde_DH_dom"/>
</dbReference>
<dbReference type="InterPro" id="IPR050740">
    <property type="entry name" value="Aldehyde_DH_Superfamily"/>
</dbReference>
<keyword evidence="7" id="KW-1185">Reference proteome</keyword>
<dbReference type="InterPro" id="IPR016161">
    <property type="entry name" value="Ald_DH/histidinol_DH"/>
</dbReference>
<evidence type="ECO:0000313" key="6">
    <source>
        <dbReference type="EMBL" id="WBG92510.1"/>
    </source>
</evidence>
<dbReference type="Gene3D" id="3.40.605.10">
    <property type="entry name" value="Aldehyde Dehydrogenase, Chain A, domain 1"/>
    <property type="match status" value="1"/>
</dbReference>
<proteinExistence type="inferred from homology"/>
<dbReference type="SUPFAM" id="SSF53720">
    <property type="entry name" value="ALDH-like"/>
    <property type="match status" value="1"/>
</dbReference>
<dbReference type="PROSITE" id="PS00687">
    <property type="entry name" value="ALDEHYDE_DEHYDR_GLU"/>
    <property type="match status" value="1"/>
</dbReference>
<name>A0AAJ5UBL2_9GAMM</name>
<dbReference type="InterPro" id="IPR029510">
    <property type="entry name" value="Ald_DH_CS_GLU"/>
</dbReference>
<dbReference type="Gene3D" id="3.40.309.10">
    <property type="entry name" value="Aldehyde Dehydrogenase, Chain A, domain 2"/>
    <property type="match status" value="1"/>
</dbReference>
<accession>A0AAJ5UBL2</accession>
<comment type="similarity">
    <text evidence="1 4">Belongs to the aldehyde dehydrogenase family.</text>
</comment>
<sequence>MNLNNPALLIDKNLVDGQWVSADSGATFAVTNAATGEEIASVPLMGRAETQRAIDCAQKAQREWKRRTAGERATILHRWVSLIEENHEDIARLMTSEGGKPLAEARGEVGYAASFLTWFAEEARRIDGALLQPVNASQRYVVTKQPVGVCAAITPWNFPAAMITRKVAPALASGCAIIVKPAEQTPLTALALAKLGEEAGLPAGVLQVLTGDPRAIGGELCQNPTVRKLSFTGSTETGRILMAQCAPGIKKLSLELGGNAPVIVFDDADIEQAVNGIMASKFRNSGQTCVCANRIYVQRGIYAALSDALVNAVQSLRVGNGLDETSQQGPLIDEKAVSKVESHISDALEKGATLLTGGKRHPSGGHFFMPTVIGNVTQSMRFAREETFGPVAPLFQFSTDEEVIDYANDTEFGLAAYIFTSDARRQWLVPEALEYGMVGVNTGLISNEVAPFGGIKQSGLGREGSRFGMDEYLEIKYVCVAL</sequence>
<feature type="domain" description="Aldehyde dehydrogenase" evidence="5">
    <location>
        <begin position="19"/>
        <end position="478"/>
    </location>
</feature>
<dbReference type="Pfam" id="PF00171">
    <property type="entry name" value="Aldedh"/>
    <property type="match status" value="1"/>
</dbReference>
<evidence type="ECO:0000256" key="4">
    <source>
        <dbReference type="RuleBase" id="RU003345"/>
    </source>
</evidence>
<dbReference type="FunFam" id="3.40.605.10:FF:000005">
    <property type="entry name" value="Succinate-semialdehyde dehydrogenase I"/>
    <property type="match status" value="1"/>
</dbReference>
<dbReference type="GO" id="GO:0009450">
    <property type="term" value="P:gamma-aminobutyric acid catabolic process"/>
    <property type="evidence" value="ECO:0007669"/>
    <property type="project" value="InterPro"/>
</dbReference>
<keyword evidence="2 4" id="KW-0560">Oxidoreductase</keyword>
<evidence type="ECO:0000256" key="1">
    <source>
        <dbReference type="ARBA" id="ARBA00009986"/>
    </source>
</evidence>
<evidence type="ECO:0000256" key="2">
    <source>
        <dbReference type="ARBA" id="ARBA00023002"/>
    </source>
</evidence>
<dbReference type="AlphaFoldDB" id="A0AAJ5UBL2"/>
<dbReference type="GO" id="GO:0005829">
    <property type="term" value="C:cytosol"/>
    <property type="evidence" value="ECO:0007669"/>
    <property type="project" value="TreeGrafter"/>
</dbReference>
<dbReference type="InterPro" id="IPR016160">
    <property type="entry name" value="Ald_DH_CS_CYS"/>
</dbReference>
<dbReference type="Proteomes" id="UP001211544">
    <property type="component" value="Chromosome"/>
</dbReference>
<dbReference type="NCBIfam" id="TIGR01780">
    <property type="entry name" value="SSADH"/>
    <property type="match status" value="1"/>
</dbReference>
<dbReference type="InterPro" id="IPR016162">
    <property type="entry name" value="Ald_DH_N"/>
</dbReference>
<dbReference type="PANTHER" id="PTHR43353:SF5">
    <property type="entry name" value="SUCCINATE-SEMIALDEHYDE DEHYDROGENASE, MITOCHONDRIAL"/>
    <property type="match status" value="1"/>
</dbReference>
<evidence type="ECO:0000313" key="7">
    <source>
        <dbReference type="Proteomes" id="UP001211544"/>
    </source>
</evidence>
<dbReference type="PANTHER" id="PTHR43353">
    <property type="entry name" value="SUCCINATE-SEMIALDEHYDE DEHYDROGENASE, MITOCHONDRIAL"/>
    <property type="match status" value="1"/>
</dbReference>
<dbReference type="CDD" id="cd07103">
    <property type="entry name" value="ALDH_F5_SSADH_GabD"/>
    <property type="match status" value="1"/>
</dbReference>
<dbReference type="FunFam" id="3.40.309.10:FF:000004">
    <property type="entry name" value="Succinate-semialdehyde dehydrogenase I"/>
    <property type="match status" value="1"/>
</dbReference>
<evidence type="ECO:0000256" key="3">
    <source>
        <dbReference type="PROSITE-ProRule" id="PRU10007"/>
    </source>
</evidence>
<dbReference type="InterPro" id="IPR016163">
    <property type="entry name" value="Ald_DH_C"/>
</dbReference>